<protein>
    <submittedName>
        <fullName evidence="1">Uncharacterized protein</fullName>
    </submittedName>
</protein>
<evidence type="ECO:0000313" key="1">
    <source>
        <dbReference type="EMBL" id="KAJ7564269.1"/>
    </source>
</evidence>
<comment type="caution">
    <text evidence="1">The sequence shown here is derived from an EMBL/GenBank/DDBJ whole genome shotgun (WGS) entry which is preliminary data.</text>
</comment>
<dbReference type="EMBL" id="CM055093">
    <property type="protein sequence ID" value="KAJ7564269.1"/>
    <property type="molecule type" value="Genomic_DNA"/>
</dbReference>
<keyword evidence="2" id="KW-1185">Reference proteome</keyword>
<dbReference type="Proteomes" id="UP001162992">
    <property type="component" value="Chromosome 2"/>
</dbReference>
<gene>
    <name evidence="1" type="ORF">O6H91_02G010400</name>
</gene>
<organism evidence="1 2">
    <name type="scientific">Diphasiastrum complanatum</name>
    <name type="common">Issler's clubmoss</name>
    <name type="synonym">Lycopodium complanatum</name>
    <dbReference type="NCBI Taxonomy" id="34168"/>
    <lineage>
        <taxon>Eukaryota</taxon>
        <taxon>Viridiplantae</taxon>
        <taxon>Streptophyta</taxon>
        <taxon>Embryophyta</taxon>
        <taxon>Tracheophyta</taxon>
        <taxon>Lycopodiopsida</taxon>
        <taxon>Lycopodiales</taxon>
        <taxon>Lycopodiaceae</taxon>
        <taxon>Lycopodioideae</taxon>
        <taxon>Diphasiastrum</taxon>
    </lineage>
</organism>
<accession>A0ACC2ECH8</accession>
<evidence type="ECO:0000313" key="2">
    <source>
        <dbReference type="Proteomes" id="UP001162992"/>
    </source>
</evidence>
<reference evidence="2" key="1">
    <citation type="journal article" date="2024" name="Proc. Natl. Acad. Sci. U.S.A.">
        <title>Extraordinary preservation of gene collinearity over three hundred million years revealed in homosporous lycophytes.</title>
        <authorList>
            <person name="Li C."/>
            <person name="Wickell D."/>
            <person name="Kuo L.Y."/>
            <person name="Chen X."/>
            <person name="Nie B."/>
            <person name="Liao X."/>
            <person name="Peng D."/>
            <person name="Ji J."/>
            <person name="Jenkins J."/>
            <person name="Williams M."/>
            <person name="Shu S."/>
            <person name="Plott C."/>
            <person name="Barry K."/>
            <person name="Rajasekar S."/>
            <person name="Grimwood J."/>
            <person name="Han X."/>
            <person name="Sun S."/>
            <person name="Hou Z."/>
            <person name="He W."/>
            <person name="Dai G."/>
            <person name="Sun C."/>
            <person name="Schmutz J."/>
            <person name="Leebens-Mack J.H."/>
            <person name="Li F.W."/>
            <person name="Wang L."/>
        </authorList>
    </citation>
    <scope>NUCLEOTIDE SEQUENCE [LARGE SCALE GENOMIC DNA]</scope>
    <source>
        <strain evidence="2">cv. PW_Plant_1</strain>
    </source>
</reference>
<sequence length="180" mass="17507">MLVICCSCVTIFVCSFAMCSSSRATILRRNCISWKNVKPFSHPGVLGIGVWVFRDASALGWGVREKGSIDVGLTGSSAGTVAGGVAEGETAGVAETVGAGAGCCPGGGPPGSGSAKEAAAGHGSGSAMEAATGCGSAMAAGRGSGPGCTGGMGGVTFPLLAWSHAEMERAGSRAPLGSHR</sequence>
<proteinExistence type="predicted"/>
<name>A0ACC2ECH8_DIPCM</name>